<dbReference type="RefSeq" id="WP_323578652.1">
    <property type="nucleotide sequence ID" value="NZ_JAYGJQ010000003.1"/>
</dbReference>
<dbReference type="Proteomes" id="UP001302274">
    <property type="component" value="Unassembled WGS sequence"/>
</dbReference>
<organism evidence="2 3">
    <name type="scientific">Bacteriovorax antarcticus</name>
    <dbReference type="NCBI Taxonomy" id="3088717"/>
    <lineage>
        <taxon>Bacteria</taxon>
        <taxon>Pseudomonadati</taxon>
        <taxon>Bdellovibrionota</taxon>
        <taxon>Bacteriovoracia</taxon>
        <taxon>Bacteriovoracales</taxon>
        <taxon>Bacteriovoracaceae</taxon>
        <taxon>Bacteriovorax</taxon>
    </lineage>
</organism>
<dbReference type="InterPro" id="IPR045031">
    <property type="entry name" value="DHP_synth-like"/>
</dbReference>
<dbReference type="PROSITE" id="PS50972">
    <property type="entry name" value="PTERIN_BINDING"/>
    <property type="match status" value="1"/>
</dbReference>
<evidence type="ECO:0000313" key="2">
    <source>
        <dbReference type="EMBL" id="MEA9358309.1"/>
    </source>
</evidence>
<dbReference type="PANTHER" id="PTHR20941">
    <property type="entry name" value="FOLATE SYNTHESIS PROTEINS"/>
    <property type="match status" value="1"/>
</dbReference>
<gene>
    <name evidence="2" type="ORF">SHI21_18885</name>
</gene>
<proteinExistence type="predicted"/>
<dbReference type="EC" id="2.5.1.15" evidence="2"/>
<dbReference type="Gene3D" id="3.20.20.20">
    <property type="entry name" value="Dihydropteroate synthase-like"/>
    <property type="match status" value="1"/>
</dbReference>
<keyword evidence="2" id="KW-0808">Transferase</keyword>
<dbReference type="InterPro" id="IPR011005">
    <property type="entry name" value="Dihydropteroate_synth-like_sf"/>
</dbReference>
<dbReference type="SUPFAM" id="SSF51717">
    <property type="entry name" value="Dihydropteroate synthetase-like"/>
    <property type="match status" value="1"/>
</dbReference>
<sequence length="279" mass="32417">MNLSKFKTLGVINRTPNSFSDQGQSLNPQHFESQLKSFLEDSTVIVDVGFESTAPMNRAVSSEEEFSRFENFLEASKDFSFENKFISFDTYKVQNFLLMAKSFKALHPKAHFIFNDVSGVLDDELQSALLKFKDENFYYIYTFAHIPSRDQVLDHMKFLRPENDVITEASLAFKKAYDWFKSFQMEDNLILDPGFGFSKTFEQNWQLINHWSELESKTSLDVPMLVGLSKKSFLKKALETHPELDLEGLHQKCIQDIQKASKRNLLFRVHDPKVMDFSL</sequence>
<feature type="domain" description="Pterin-binding" evidence="1">
    <location>
        <begin position="6"/>
        <end position="279"/>
    </location>
</feature>
<dbReference type="InterPro" id="IPR000489">
    <property type="entry name" value="Pterin-binding_dom"/>
</dbReference>
<evidence type="ECO:0000259" key="1">
    <source>
        <dbReference type="PROSITE" id="PS50972"/>
    </source>
</evidence>
<evidence type="ECO:0000313" key="3">
    <source>
        <dbReference type="Proteomes" id="UP001302274"/>
    </source>
</evidence>
<keyword evidence="3" id="KW-1185">Reference proteome</keyword>
<dbReference type="GO" id="GO:0004156">
    <property type="term" value="F:dihydropteroate synthase activity"/>
    <property type="evidence" value="ECO:0007669"/>
    <property type="project" value="UniProtKB-EC"/>
</dbReference>
<protein>
    <submittedName>
        <fullName evidence="2">Dihydropteroate synthase</fullName>
        <ecNumber evidence="2">2.5.1.15</ecNumber>
    </submittedName>
</protein>
<reference evidence="2 3" key="1">
    <citation type="submission" date="2023-11" db="EMBL/GenBank/DDBJ databases">
        <title>A Novel Polar Bacteriovorax (B. antarcticus) Isolated from the Biocrust in Antarctica.</title>
        <authorList>
            <person name="Mun W."/>
            <person name="Choi S.Y."/>
            <person name="Mitchell R.J."/>
        </authorList>
    </citation>
    <scope>NUCLEOTIDE SEQUENCE [LARGE SCALE GENOMIC DNA]</scope>
    <source>
        <strain evidence="2 3">PP10</strain>
    </source>
</reference>
<accession>A0ABU5VZ26</accession>
<dbReference type="PANTHER" id="PTHR20941:SF1">
    <property type="entry name" value="FOLIC ACID SYNTHESIS PROTEIN FOL1"/>
    <property type="match status" value="1"/>
</dbReference>
<comment type="caution">
    <text evidence="2">The sequence shown here is derived from an EMBL/GenBank/DDBJ whole genome shotgun (WGS) entry which is preliminary data.</text>
</comment>
<name>A0ABU5VZ26_9BACT</name>
<dbReference type="Pfam" id="PF00809">
    <property type="entry name" value="Pterin_bind"/>
    <property type="match status" value="1"/>
</dbReference>
<dbReference type="EMBL" id="JAYGJQ010000003">
    <property type="protein sequence ID" value="MEA9358309.1"/>
    <property type="molecule type" value="Genomic_DNA"/>
</dbReference>